<dbReference type="Proteomes" id="UP000000612">
    <property type="component" value="Chromosome"/>
</dbReference>
<gene>
    <name evidence="3" type="ordered locus">BRE_456</name>
</gene>
<accession>B5RRQ8</accession>
<organism evidence="3 4">
    <name type="scientific">Borrelia recurrentis (strain A1)</name>
    <dbReference type="NCBI Taxonomy" id="412418"/>
    <lineage>
        <taxon>Bacteria</taxon>
        <taxon>Pseudomonadati</taxon>
        <taxon>Spirochaetota</taxon>
        <taxon>Spirochaetia</taxon>
        <taxon>Spirochaetales</taxon>
        <taxon>Borreliaceae</taxon>
        <taxon>Borrelia</taxon>
    </lineage>
</organism>
<dbReference type="InterPro" id="IPR001296">
    <property type="entry name" value="Glyco_trans_1"/>
</dbReference>
<protein>
    <submittedName>
        <fullName evidence="3">Lipopolysaccharide biosynthesis-related protein</fullName>
    </submittedName>
</protein>
<sequence>MKIAIFTDTYLPDKNGVATCIKQIKEGFEQKGHTVYIFCPQYYKSDLSKKNIYRCFSIKLNRTVDAKISFPNKAKIKKIIAEYQPDIIHTHSEFTMGNIGKNLALEYDIPIVHTNHTMWNYYLHYLGAIKYFINPDKMMKKFYNQIHHFIYPSIKAHDKYFHLAKDADYKLIPNGIDRKLFIKELTQKKKQEILSKYDIKKNDKIIIFVGRINKEKNIYELIQNLKKLLIENKHCKLILIGKGKEERNVKQFRKKYGLENQIILVGTIPWEEMYYYYKISDVFASLSKSEVYPMTIIEALTAGIPAILSNDIIYKDVIHQGKNGFLIDNDEDMYKYMKEIIENDEKLQTAKKYTEKTSIIHSSTSFVERIEEYYVQIIQNHKNLSKVY</sequence>
<dbReference type="KEGG" id="bre:BRE_456"/>
<dbReference type="AlphaFoldDB" id="B5RRQ8"/>
<dbReference type="SUPFAM" id="SSF53756">
    <property type="entry name" value="UDP-Glycosyltransferase/glycogen phosphorylase"/>
    <property type="match status" value="1"/>
</dbReference>
<feature type="domain" description="Glycosyl transferase family 1" evidence="1">
    <location>
        <begin position="190"/>
        <end position="356"/>
    </location>
</feature>
<dbReference type="PANTHER" id="PTHR45947">
    <property type="entry name" value="SULFOQUINOVOSYL TRANSFERASE SQD2"/>
    <property type="match status" value="1"/>
</dbReference>
<dbReference type="RefSeq" id="WP_012538915.1">
    <property type="nucleotide sequence ID" value="NC_011244.1"/>
</dbReference>
<evidence type="ECO:0000259" key="2">
    <source>
        <dbReference type="Pfam" id="PF13439"/>
    </source>
</evidence>
<dbReference type="Pfam" id="PF00534">
    <property type="entry name" value="Glycos_transf_1"/>
    <property type="match status" value="1"/>
</dbReference>
<evidence type="ECO:0000313" key="4">
    <source>
        <dbReference type="Proteomes" id="UP000000612"/>
    </source>
</evidence>
<proteinExistence type="predicted"/>
<dbReference type="InterPro" id="IPR028098">
    <property type="entry name" value="Glyco_trans_4-like_N"/>
</dbReference>
<dbReference type="InterPro" id="IPR050194">
    <property type="entry name" value="Glycosyltransferase_grp1"/>
</dbReference>
<dbReference type="PANTHER" id="PTHR45947:SF3">
    <property type="entry name" value="SULFOQUINOVOSYL TRANSFERASE SQD2"/>
    <property type="match status" value="1"/>
</dbReference>
<keyword evidence="4" id="KW-1185">Reference proteome</keyword>
<dbReference type="Gene3D" id="3.40.50.2000">
    <property type="entry name" value="Glycogen Phosphorylase B"/>
    <property type="match status" value="2"/>
</dbReference>
<dbReference type="GO" id="GO:0016757">
    <property type="term" value="F:glycosyltransferase activity"/>
    <property type="evidence" value="ECO:0007669"/>
    <property type="project" value="InterPro"/>
</dbReference>
<reference evidence="3 4" key="1">
    <citation type="journal article" date="2008" name="PLoS Genet.">
        <title>The genome of Borrelia recurrentis, the agent of deadly louse-borne relapsing fever, is a degraded subset of tick-borne Borrelia duttonii.</title>
        <authorList>
            <person name="Lescot M."/>
            <person name="Audic S."/>
            <person name="Robert C."/>
            <person name="Nguyen T.T."/>
            <person name="Blanc G."/>
            <person name="Cutler S.J."/>
            <person name="Wincker P."/>
            <person name="Couloux A."/>
            <person name="Claverie J.-M."/>
            <person name="Raoult D."/>
            <person name="Drancourt M."/>
        </authorList>
    </citation>
    <scope>NUCLEOTIDE SEQUENCE [LARGE SCALE GENOMIC DNA]</scope>
    <source>
        <strain evidence="3 4">A1</strain>
    </source>
</reference>
<name>B5RRQ8_BORRA</name>
<feature type="domain" description="Glycosyltransferase subfamily 4-like N-terminal" evidence="2">
    <location>
        <begin position="15"/>
        <end position="178"/>
    </location>
</feature>
<dbReference type="CAZy" id="GT4">
    <property type="family name" value="Glycosyltransferase Family 4"/>
</dbReference>
<dbReference type="HOGENOM" id="CLU_009583_2_0_12"/>
<evidence type="ECO:0000313" key="3">
    <source>
        <dbReference type="EMBL" id="ACH94692.1"/>
    </source>
</evidence>
<dbReference type="Pfam" id="PF13439">
    <property type="entry name" value="Glyco_transf_4"/>
    <property type="match status" value="1"/>
</dbReference>
<evidence type="ECO:0000259" key="1">
    <source>
        <dbReference type="Pfam" id="PF00534"/>
    </source>
</evidence>
<dbReference type="EMBL" id="CP000993">
    <property type="protein sequence ID" value="ACH94692.1"/>
    <property type="molecule type" value="Genomic_DNA"/>
</dbReference>